<organism evidence="1">
    <name type="scientific">Leptospira mayottensis 200901116</name>
    <dbReference type="NCBI Taxonomy" id="1192864"/>
    <lineage>
        <taxon>Bacteria</taxon>
        <taxon>Pseudomonadati</taxon>
        <taxon>Spirochaetota</taxon>
        <taxon>Spirochaetia</taxon>
        <taxon>Leptospirales</taxon>
        <taxon>Leptospiraceae</taxon>
        <taxon>Leptospira</taxon>
    </lineage>
</organism>
<keyword evidence="1" id="KW-0614">Plasmid</keyword>
<proteinExistence type="predicted"/>
<evidence type="ECO:0000313" key="1">
    <source>
        <dbReference type="EMBL" id="AVH81561.1"/>
    </source>
</evidence>
<dbReference type="AlphaFoldDB" id="M6V1E2"/>
<name>M6V1E2_9LEPT</name>
<sequence>MANIRTLGIHATTGQPVSGDQMLPSEMNVVEAFGRFPRIFDNVIELNGEIDRDYIIGTAQQGKLSWYVLDDAIRKAQPYSILFKLKSFKGTGAIQATITLNDGAASPLPTLILKDCYRDNDSYGVWGNSSGLRVDHGVISSTSIGSNPLNSAAATTIPLSSVVNVKRGSILKITHSNNVYGFKILSIDENAKTVTGIPDATLPILTTGDKVEVLGFKITAVRKDYRGLIIKQQIGFNDRWLSMEPESEDYVPLIFKTHPLFKAVDQSSTAQFWKKFPAPTPDGQYVFLSNGSDGSAPASVSDWTGLQSYFPQKNTFAVLNCESTSKTVHQSFETWCANRNDHPIYLGPIQDFGSDWQSLRDWGQDFIKREGWVQTLLTYGWRYVTDPVGDGSDPVALIPVIGGVLGNWIKVIYSGCIHRAPAEKRFTMSGYVSGPIVRQEDFWDDTIRTELYASGINIVNNVSGYGIVLRNFRTPAEDALVRDGHIHAINQLIKFTCEKNLQKTENTPNQFKLLQRDALRIEHEVLKPLYEGNYSPYCVDEETGVFRNTDENGNQLKWSDVTGARADRFNNPPTQFDQGDADIWVEWVPYSLRRSLNIKAYTAVKIFRNRG</sequence>
<dbReference type="EMBL" id="MF974398">
    <property type="protein sequence ID" value="AVH81561.1"/>
    <property type="molecule type" value="Genomic_DNA"/>
</dbReference>
<dbReference type="RefSeq" id="WP_002745848.1">
    <property type="nucleotide sequence ID" value="NZ_MF974398.1"/>
</dbReference>
<geneLocation type="plasmid" evidence="1">
    <name>p2_L200901116</name>
</geneLocation>
<reference evidence="1" key="1">
    <citation type="journal article" date="2018" name="Sci. Rep.">
        <title>Characterization of LE3 and LE4, the only lytic phages known to infect the spirochete Leptospira.</title>
        <authorList>
            <person name="Schiettekatte O."/>
            <person name="Vincent A.T."/>
            <person name="Malosse C."/>
            <person name="Lechat P."/>
            <person name="Chamot-Rooke J."/>
            <person name="Veyrier F.J."/>
            <person name="Picardeau M."/>
            <person name="Bourhy P."/>
        </authorList>
    </citation>
    <scope>NUCLEOTIDE SEQUENCE</scope>
    <source>
        <plasmid evidence="1">p2_L200901116</plasmid>
    </source>
</reference>
<accession>M6V1E2</accession>
<protein>
    <submittedName>
        <fullName evidence="1">Putative phage tail protein</fullName>
    </submittedName>
</protein>